<feature type="compositionally biased region" description="Basic and acidic residues" evidence="4">
    <location>
        <begin position="11"/>
        <end position="23"/>
    </location>
</feature>
<dbReference type="AlphaFoldDB" id="A0A1E4TDW6"/>
<dbReference type="GO" id="GO:0005634">
    <property type="term" value="C:nucleus"/>
    <property type="evidence" value="ECO:0007669"/>
    <property type="project" value="UniProtKB-SubCell"/>
</dbReference>
<evidence type="ECO:0000313" key="6">
    <source>
        <dbReference type="Proteomes" id="UP000095023"/>
    </source>
</evidence>
<evidence type="ECO:0000313" key="5">
    <source>
        <dbReference type="EMBL" id="ODV89944.1"/>
    </source>
</evidence>
<evidence type="ECO:0000256" key="2">
    <source>
        <dbReference type="ARBA" id="ARBA00010849"/>
    </source>
</evidence>
<keyword evidence="6" id="KW-1185">Reference proteome</keyword>
<accession>A0A1E4TDW6</accession>
<dbReference type="Pfam" id="PF05186">
    <property type="entry name" value="Dpy-30"/>
    <property type="match status" value="1"/>
</dbReference>
<feature type="compositionally biased region" description="Polar residues" evidence="4">
    <location>
        <begin position="31"/>
        <end position="52"/>
    </location>
</feature>
<dbReference type="OrthoDB" id="417678at2759"/>
<keyword evidence="3" id="KW-0539">Nucleus</keyword>
<comment type="subcellular location">
    <subcellularLocation>
        <location evidence="1">Nucleus</location>
    </subcellularLocation>
</comment>
<organism evidence="5 6">
    <name type="scientific">Tortispora caseinolytica NRRL Y-17796</name>
    <dbReference type="NCBI Taxonomy" id="767744"/>
    <lineage>
        <taxon>Eukaryota</taxon>
        <taxon>Fungi</taxon>
        <taxon>Dikarya</taxon>
        <taxon>Ascomycota</taxon>
        <taxon>Saccharomycotina</taxon>
        <taxon>Trigonopsidomycetes</taxon>
        <taxon>Trigonopsidales</taxon>
        <taxon>Trigonopsidaceae</taxon>
        <taxon>Tortispora</taxon>
    </lineage>
</organism>
<proteinExistence type="inferred from homology"/>
<dbReference type="Gene3D" id="1.20.890.10">
    <property type="entry name" value="cAMP-dependent protein kinase regulatory subunit, dimerization-anchoring domain"/>
    <property type="match status" value="1"/>
</dbReference>
<dbReference type="Proteomes" id="UP000095023">
    <property type="component" value="Unassembled WGS sequence"/>
</dbReference>
<gene>
    <name evidence="5" type="ORF">CANCADRAFT_1675</name>
</gene>
<dbReference type="InterPro" id="IPR007858">
    <property type="entry name" value="Dpy-30_motif"/>
</dbReference>
<evidence type="ECO:0000256" key="4">
    <source>
        <dbReference type="SAM" id="MobiDB-lite"/>
    </source>
</evidence>
<evidence type="ECO:0000256" key="3">
    <source>
        <dbReference type="ARBA" id="ARBA00023242"/>
    </source>
</evidence>
<name>A0A1E4TDW6_9ASCO</name>
<comment type="similarity">
    <text evidence="2">Belongs to the dpy-30 family.</text>
</comment>
<reference evidence="6" key="1">
    <citation type="submission" date="2016-02" db="EMBL/GenBank/DDBJ databases">
        <title>Comparative genomics of biotechnologically important yeasts.</title>
        <authorList>
            <consortium name="DOE Joint Genome Institute"/>
            <person name="Riley R."/>
            <person name="Haridas S."/>
            <person name="Wolfe K.H."/>
            <person name="Lopes M.R."/>
            <person name="Hittinger C.T."/>
            <person name="Goker M."/>
            <person name="Salamov A."/>
            <person name="Wisecaver J."/>
            <person name="Long T.M."/>
            <person name="Aerts A.L."/>
            <person name="Barry K."/>
            <person name="Choi C."/>
            <person name="Clum A."/>
            <person name="Coughlan A.Y."/>
            <person name="Deshpande S."/>
            <person name="Douglass A.P."/>
            <person name="Hanson S.J."/>
            <person name="Klenk H.-P."/>
            <person name="Labutti K."/>
            <person name="Lapidus A."/>
            <person name="Lindquist E."/>
            <person name="Lipzen A."/>
            <person name="Meier-Kolthoff J.P."/>
            <person name="Ohm R.A."/>
            <person name="Otillar R.P."/>
            <person name="Pangilinan J."/>
            <person name="Peng Y."/>
            <person name="Rokas A."/>
            <person name="Rosa C.A."/>
            <person name="Scheuner C."/>
            <person name="Sibirny A.A."/>
            <person name="Slot J.C."/>
            <person name="Stielow J.B."/>
            <person name="Sun H."/>
            <person name="Kurtzman C.P."/>
            <person name="Blackwell M."/>
            <person name="Jeffries T.W."/>
            <person name="Grigoriev I.V."/>
        </authorList>
    </citation>
    <scope>NUCLEOTIDE SEQUENCE [LARGE SCALE GENOMIC DNA]</scope>
    <source>
        <strain evidence="6">NRRL Y-17796</strain>
    </source>
</reference>
<protein>
    <submittedName>
        <fullName evidence="5">Uncharacterized protein</fullName>
    </submittedName>
</protein>
<sequence length="119" mass="12781">MEETSTNGAKTDVKKPSEIEKAPTDVAMTELSVSTEPEASVMDTSAPTTANETIPAKEPSTEPEVDMSKPNPAAGGAPVRRYLNAKVTPVLLEGMRKIAREQPENPLRSLGEYLIARSE</sequence>
<evidence type="ECO:0000256" key="1">
    <source>
        <dbReference type="ARBA" id="ARBA00004123"/>
    </source>
</evidence>
<dbReference type="InterPro" id="IPR049629">
    <property type="entry name" value="DPY30_SDC1_DD"/>
</dbReference>
<dbReference type="EMBL" id="KV453842">
    <property type="protein sequence ID" value="ODV89944.1"/>
    <property type="molecule type" value="Genomic_DNA"/>
</dbReference>
<feature type="region of interest" description="Disordered" evidence="4">
    <location>
        <begin position="1"/>
        <end position="80"/>
    </location>
</feature>
<dbReference type="CDD" id="cd22965">
    <property type="entry name" value="DD_DPY30_SDC1"/>
    <property type="match status" value="1"/>
</dbReference>